<evidence type="ECO:0000313" key="2">
    <source>
        <dbReference type="EMBL" id="MBE2900746.1"/>
    </source>
</evidence>
<dbReference type="InterPro" id="IPR038720">
    <property type="entry name" value="YprB_RNase_H-like_dom"/>
</dbReference>
<dbReference type="InterPro" id="IPR012337">
    <property type="entry name" value="RNaseH-like_sf"/>
</dbReference>
<comment type="caution">
    <text evidence="2">The sequence shown here is derived from an EMBL/GenBank/DDBJ whole genome shotgun (WGS) entry which is preliminary data.</text>
</comment>
<evidence type="ECO:0000259" key="1">
    <source>
        <dbReference type="Pfam" id="PF13482"/>
    </source>
</evidence>
<organism evidence="2 3">
    <name type="scientific">Methanothermobacter thermautotrophicus</name>
    <name type="common">Methanobacterium thermoformicicum</name>
    <dbReference type="NCBI Taxonomy" id="145262"/>
    <lineage>
        <taxon>Archaea</taxon>
        <taxon>Methanobacteriati</taxon>
        <taxon>Methanobacteriota</taxon>
        <taxon>Methanomada group</taxon>
        <taxon>Methanobacteria</taxon>
        <taxon>Methanobacteriales</taxon>
        <taxon>Methanobacteriaceae</taxon>
        <taxon>Methanothermobacter</taxon>
    </lineage>
</organism>
<dbReference type="SUPFAM" id="SSF53098">
    <property type="entry name" value="Ribonuclease H-like"/>
    <property type="match status" value="1"/>
</dbReference>
<dbReference type="PANTHER" id="PTHR38462:SF1">
    <property type="entry name" value="YPRB RIBONUCLEASE H-LIKE DOMAIN-CONTAINING PROTEIN"/>
    <property type="match status" value="1"/>
</dbReference>
<dbReference type="OrthoDB" id="211024at2157"/>
<dbReference type="Pfam" id="PF13482">
    <property type="entry name" value="RNase_H_2"/>
    <property type="match status" value="1"/>
</dbReference>
<accession>A0A842YMY2</accession>
<dbReference type="Proteomes" id="UP000646659">
    <property type="component" value="Unassembled WGS sequence"/>
</dbReference>
<reference evidence="2" key="1">
    <citation type="submission" date="2018-06" db="EMBL/GenBank/DDBJ databases">
        <title>Draft genome sequence of Methanothermobacter thermautotrophicus Strain WHS, a thermophilic, hydrogenotrophic methanogen isolated from Washburn Hot Springs in Yellowstone National Park, USA.</title>
        <authorList>
            <person name="Mckay L.J."/>
            <person name="Klingelsmith K."/>
            <person name="Inskeep W.P."/>
            <person name="Fields M.W."/>
        </authorList>
    </citation>
    <scope>NUCLEOTIDE SEQUENCE</scope>
    <source>
        <strain evidence="2">WHS</strain>
    </source>
</reference>
<dbReference type="AlphaFoldDB" id="A0A842YMY2"/>
<gene>
    <name evidence="2" type="ORF">DNK57_08095</name>
</gene>
<sequence>MLEKLKWDLVIEYDGESLEETFDASRVTAAGSEALEISHERRLRLRRPDVRPHILSDLKLVRGVGPMTERLLKSEGYHTIMDLMEHEVHGVEAARILDFIESLDFQGIRGYLNCSSSDPRLVGAIGLACEESFTFLDIETLGLGGEPVILAGMAWIEDGRIKVMQRLAPAPEMEGAVLEIYHHIPPESIIVTFNGASFDIPYIRRRSAIHGLENRLQNCHVDLYHISRRLWGHRLPNCKLSTVERHILGAERGLDIPGSYVPDYYRTYLSTGSPGPLVPLVEHNREDIINMALLIPHVTSAIC</sequence>
<dbReference type="PANTHER" id="PTHR38462">
    <property type="entry name" value="EXONUCLEASE-LIKE PROTEIN"/>
    <property type="match status" value="1"/>
</dbReference>
<dbReference type="RefSeq" id="WP_192962465.1">
    <property type="nucleotide sequence ID" value="NZ_QKOF01000007.1"/>
</dbReference>
<feature type="domain" description="YprB ribonuclease H-like" evidence="1">
    <location>
        <begin position="135"/>
        <end position="297"/>
    </location>
</feature>
<evidence type="ECO:0000313" key="3">
    <source>
        <dbReference type="Proteomes" id="UP000646659"/>
    </source>
</evidence>
<dbReference type="GO" id="GO:0003676">
    <property type="term" value="F:nucleic acid binding"/>
    <property type="evidence" value="ECO:0007669"/>
    <property type="project" value="InterPro"/>
</dbReference>
<name>A0A842YMY2_METTF</name>
<dbReference type="Gene3D" id="3.30.420.10">
    <property type="entry name" value="Ribonuclease H-like superfamily/Ribonuclease H"/>
    <property type="match status" value="1"/>
</dbReference>
<dbReference type="InterPro" id="IPR036397">
    <property type="entry name" value="RNaseH_sf"/>
</dbReference>
<protein>
    <recommendedName>
        <fullName evidence="1">YprB ribonuclease H-like domain-containing protein</fullName>
    </recommendedName>
</protein>
<proteinExistence type="predicted"/>
<dbReference type="EMBL" id="QKOF01000007">
    <property type="protein sequence ID" value="MBE2900746.1"/>
    <property type="molecule type" value="Genomic_DNA"/>
</dbReference>